<dbReference type="GO" id="GO:0005524">
    <property type="term" value="F:ATP binding"/>
    <property type="evidence" value="ECO:0007669"/>
    <property type="project" value="UniProtKB-UniRule"/>
</dbReference>
<keyword evidence="9" id="KW-1185">Reference proteome</keyword>
<dbReference type="Gene3D" id="3.30.200.20">
    <property type="entry name" value="Phosphorylase Kinase, domain 1"/>
    <property type="match status" value="1"/>
</dbReference>
<keyword evidence="2 6" id="KW-0547">Nucleotide-binding</keyword>
<dbReference type="InterPro" id="IPR001245">
    <property type="entry name" value="Ser-Thr/Tyr_kinase_cat_dom"/>
</dbReference>
<dbReference type="STRING" id="45351.A7T5M5"/>
<dbReference type="KEGG" id="nve:5499203"/>
<dbReference type="InterPro" id="IPR027936">
    <property type="entry name" value="Eph_TM"/>
</dbReference>
<dbReference type="eggNOG" id="KOG0196">
    <property type="taxonomic scope" value="Eukaryota"/>
</dbReference>
<dbReference type="PANTHER" id="PTHR46877">
    <property type="entry name" value="EPH RECEPTOR A5"/>
    <property type="match status" value="1"/>
</dbReference>
<dbReference type="PROSITE" id="PS00107">
    <property type="entry name" value="PROTEIN_KINASE_ATP"/>
    <property type="match status" value="1"/>
</dbReference>
<proteinExistence type="predicted"/>
<keyword evidence="3 6" id="KW-0067">ATP-binding</keyword>
<dbReference type="AlphaFoldDB" id="A7T5M5"/>
<dbReference type="HOGENOM" id="CLU_1673657_0_0_1"/>
<feature type="domain" description="Protein kinase" evidence="7">
    <location>
        <begin position="35"/>
        <end position="158"/>
    </location>
</feature>
<dbReference type="SMART" id="SM00219">
    <property type="entry name" value="TyrKc"/>
    <property type="match status" value="1"/>
</dbReference>
<evidence type="ECO:0000256" key="5">
    <source>
        <dbReference type="ARBA" id="ARBA00023170"/>
    </source>
</evidence>
<sequence length="158" mass="17570">MLPSNGQKMYIDPSNYGDPMEALMSIADEIDRDKIKLDRMIGGGEFAEVYEGRMKSESGLDKVAVKILKAGSSRKTRDDFLLEASVMGQFKHTNVIALKGVVTRSRPMMIVTEFMENGSLDHFLKSNDGRLTVFQLLGMARGVAAGMDYLSSINFIHR</sequence>
<evidence type="ECO:0000256" key="6">
    <source>
        <dbReference type="PROSITE-ProRule" id="PRU10141"/>
    </source>
</evidence>
<dbReference type="InParanoid" id="A7T5M5"/>
<comment type="subcellular location">
    <subcellularLocation>
        <location evidence="1">Membrane</location>
        <topology evidence="1">Single-pass membrane protein</topology>
    </subcellularLocation>
</comment>
<name>A7T5M5_NEMVE</name>
<dbReference type="Pfam" id="PF14575">
    <property type="entry name" value="EphA2_TM"/>
    <property type="match status" value="1"/>
</dbReference>
<dbReference type="EMBL" id="DS471236">
    <property type="protein sequence ID" value="EDO28737.1"/>
    <property type="molecule type" value="Genomic_DNA"/>
</dbReference>
<evidence type="ECO:0000313" key="8">
    <source>
        <dbReference type="EMBL" id="EDO28737.1"/>
    </source>
</evidence>
<evidence type="ECO:0000256" key="4">
    <source>
        <dbReference type="ARBA" id="ARBA00023136"/>
    </source>
</evidence>
<gene>
    <name evidence="8" type="ORF">NEMVEDRAFT_v1g146932</name>
</gene>
<dbReference type="PROSITE" id="PS50011">
    <property type="entry name" value="PROTEIN_KINASE_DOM"/>
    <property type="match status" value="1"/>
</dbReference>
<dbReference type="InterPro" id="IPR011009">
    <property type="entry name" value="Kinase-like_dom_sf"/>
</dbReference>
<dbReference type="SUPFAM" id="SSF56112">
    <property type="entry name" value="Protein kinase-like (PK-like)"/>
    <property type="match status" value="1"/>
</dbReference>
<keyword evidence="5" id="KW-0675">Receptor</keyword>
<reference evidence="8 9" key="1">
    <citation type="journal article" date="2007" name="Science">
        <title>Sea anemone genome reveals ancestral eumetazoan gene repertoire and genomic organization.</title>
        <authorList>
            <person name="Putnam N.H."/>
            <person name="Srivastava M."/>
            <person name="Hellsten U."/>
            <person name="Dirks B."/>
            <person name="Chapman J."/>
            <person name="Salamov A."/>
            <person name="Terry A."/>
            <person name="Shapiro H."/>
            <person name="Lindquist E."/>
            <person name="Kapitonov V.V."/>
            <person name="Jurka J."/>
            <person name="Genikhovich G."/>
            <person name="Grigoriev I.V."/>
            <person name="Lucas S.M."/>
            <person name="Steele R.E."/>
            <person name="Finnerty J.R."/>
            <person name="Technau U."/>
            <person name="Martindale M.Q."/>
            <person name="Rokhsar D.S."/>
        </authorList>
    </citation>
    <scope>NUCLEOTIDE SEQUENCE [LARGE SCALE GENOMIC DNA]</scope>
    <source>
        <strain evidence="9">CH2 X CH6</strain>
    </source>
</reference>
<evidence type="ECO:0000259" key="7">
    <source>
        <dbReference type="PROSITE" id="PS50011"/>
    </source>
</evidence>
<evidence type="ECO:0000313" key="9">
    <source>
        <dbReference type="Proteomes" id="UP000001593"/>
    </source>
</evidence>
<accession>A7T5M5</accession>
<protein>
    <recommendedName>
        <fullName evidence="7">Protein kinase domain-containing protein</fullName>
    </recommendedName>
</protein>
<organism evidence="8 9">
    <name type="scientific">Nematostella vectensis</name>
    <name type="common">Starlet sea anemone</name>
    <dbReference type="NCBI Taxonomy" id="45351"/>
    <lineage>
        <taxon>Eukaryota</taxon>
        <taxon>Metazoa</taxon>
        <taxon>Cnidaria</taxon>
        <taxon>Anthozoa</taxon>
        <taxon>Hexacorallia</taxon>
        <taxon>Actiniaria</taxon>
        <taxon>Edwardsiidae</taxon>
        <taxon>Nematostella</taxon>
    </lineage>
</organism>
<evidence type="ECO:0000256" key="2">
    <source>
        <dbReference type="ARBA" id="ARBA00022741"/>
    </source>
</evidence>
<dbReference type="Pfam" id="PF07714">
    <property type="entry name" value="PK_Tyr_Ser-Thr"/>
    <property type="match status" value="1"/>
</dbReference>
<dbReference type="PANTHER" id="PTHR46877:SF14">
    <property type="entry name" value="RECEPTOR PROTEIN-TYROSINE KINASE"/>
    <property type="match status" value="1"/>
</dbReference>
<dbReference type="PhylomeDB" id="A7T5M5"/>
<dbReference type="Proteomes" id="UP000001593">
    <property type="component" value="Unassembled WGS sequence"/>
</dbReference>
<dbReference type="GO" id="GO:0016020">
    <property type="term" value="C:membrane"/>
    <property type="evidence" value="ECO:0007669"/>
    <property type="project" value="UniProtKB-SubCell"/>
</dbReference>
<keyword evidence="4" id="KW-0472">Membrane</keyword>
<dbReference type="InterPro" id="IPR017441">
    <property type="entry name" value="Protein_kinase_ATP_BS"/>
</dbReference>
<feature type="binding site" evidence="6">
    <location>
        <position position="66"/>
    </location>
    <ligand>
        <name>ATP</name>
        <dbReference type="ChEBI" id="CHEBI:30616"/>
    </ligand>
</feature>
<dbReference type="InterPro" id="IPR000719">
    <property type="entry name" value="Prot_kinase_dom"/>
</dbReference>
<dbReference type="GO" id="GO:0004713">
    <property type="term" value="F:protein tyrosine kinase activity"/>
    <property type="evidence" value="ECO:0007669"/>
    <property type="project" value="InterPro"/>
</dbReference>
<feature type="non-terminal residue" evidence="8">
    <location>
        <position position="1"/>
    </location>
</feature>
<dbReference type="FunFam" id="3.30.200.20:FF:000802">
    <property type="entry name" value="Ephrin receptor 1"/>
    <property type="match status" value="1"/>
</dbReference>
<dbReference type="InterPro" id="IPR050449">
    <property type="entry name" value="Ephrin_rcpt_TKs"/>
</dbReference>
<dbReference type="Gene3D" id="1.10.510.10">
    <property type="entry name" value="Transferase(Phosphotransferase) domain 1"/>
    <property type="match status" value="1"/>
</dbReference>
<evidence type="ECO:0000256" key="1">
    <source>
        <dbReference type="ARBA" id="ARBA00004167"/>
    </source>
</evidence>
<evidence type="ECO:0000256" key="3">
    <source>
        <dbReference type="ARBA" id="ARBA00022840"/>
    </source>
</evidence>
<dbReference type="InterPro" id="IPR020635">
    <property type="entry name" value="Tyr_kinase_cat_dom"/>
</dbReference>